<dbReference type="EMBL" id="WTPX01000014">
    <property type="protein sequence ID" value="NNJ24693.1"/>
    <property type="molecule type" value="Genomic_DNA"/>
</dbReference>
<evidence type="ECO:0000313" key="1">
    <source>
        <dbReference type="EMBL" id="NNJ24693.1"/>
    </source>
</evidence>
<protein>
    <submittedName>
        <fullName evidence="1">Uncharacterized protein</fullName>
    </submittedName>
</protein>
<evidence type="ECO:0000313" key="2">
    <source>
        <dbReference type="Proteomes" id="UP000609651"/>
    </source>
</evidence>
<name>A0ABX1VAB6_9PLAN</name>
<sequence>MSFTTLSFALFFPGVFAAYWLLRSVRRQN</sequence>
<proteinExistence type="predicted"/>
<gene>
    <name evidence="1" type="ORF">LzC2_07520</name>
</gene>
<dbReference type="Proteomes" id="UP000609651">
    <property type="component" value="Unassembled WGS sequence"/>
</dbReference>
<reference evidence="1 2" key="1">
    <citation type="journal article" date="2020" name="Syst. Appl. Microbiol.">
        <title>Alienimonas chondri sp. nov., a novel planctomycete isolated from the biofilm of the red alga Chondrus crispus.</title>
        <authorList>
            <person name="Vitorino I."/>
            <person name="Albuquerque L."/>
            <person name="Wiegand S."/>
            <person name="Kallscheuer N."/>
            <person name="da Costa M.S."/>
            <person name="Lobo-da-Cunha A."/>
            <person name="Jogler C."/>
            <person name="Lage O.M."/>
        </authorList>
    </citation>
    <scope>NUCLEOTIDE SEQUENCE [LARGE SCALE GENOMIC DNA]</scope>
    <source>
        <strain evidence="1 2">LzC2</strain>
    </source>
</reference>
<organism evidence="1 2">
    <name type="scientific">Alienimonas chondri</name>
    <dbReference type="NCBI Taxonomy" id="2681879"/>
    <lineage>
        <taxon>Bacteria</taxon>
        <taxon>Pseudomonadati</taxon>
        <taxon>Planctomycetota</taxon>
        <taxon>Planctomycetia</taxon>
        <taxon>Planctomycetales</taxon>
        <taxon>Planctomycetaceae</taxon>
        <taxon>Alienimonas</taxon>
    </lineage>
</organism>
<accession>A0ABX1VAB6</accession>
<comment type="caution">
    <text evidence="1">The sequence shown here is derived from an EMBL/GenBank/DDBJ whole genome shotgun (WGS) entry which is preliminary data.</text>
</comment>
<keyword evidence="2" id="KW-1185">Reference proteome</keyword>